<evidence type="ECO:0000259" key="1">
    <source>
        <dbReference type="SMART" id="SM00507"/>
    </source>
</evidence>
<dbReference type="AlphaFoldDB" id="A0AA91FK60"/>
<dbReference type="Gene3D" id="1.10.30.50">
    <property type="match status" value="1"/>
</dbReference>
<evidence type="ECO:0000313" key="2">
    <source>
        <dbReference type="EMBL" id="OBX65787.1"/>
    </source>
</evidence>
<dbReference type="EMBL" id="LZMT01000005">
    <property type="protein sequence ID" value="OBX65787.1"/>
    <property type="molecule type" value="Genomic_DNA"/>
</dbReference>
<sequence length="289" mass="33421">MINLTPYNLKSEDFLRKVVESKKKGKNENPPFYKDRIIPLSQKLSSSYLVYDNAFSNNSLHTIAPNNSFTLAEKVDLIRLYKYGSKPFILLKNAITSRPNNREDHTCQYCTINSVNTLDHIMPKDDYPEFAVHPKNLVPACSQCNSSKSIKWITNGVFECLNPYLHQLSSIQFLFVKLAYQKDTFNIEFYLDNKNNALPPYLFNVVENHFRNLNLLDRYKKASYKIISEFDNTIQGSLVTQSLDNALIGARRTVQLNQVEFGYNQFKNVLELELCNGSAYRQYCQAQGY</sequence>
<dbReference type="Pfam" id="PF01844">
    <property type="entry name" value="HNH"/>
    <property type="match status" value="1"/>
</dbReference>
<keyword evidence="2" id="KW-0255">Endonuclease</keyword>
<proteinExistence type="predicted"/>
<keyword evidence="2" id="KW-0378">Hydrolase</keyword>
<dbReference type="SMART" id="SM00507">
    <property type="entry name" value="HNHc"/>
    <property type="match status" value="1"/>
</dbReference>
<organism evidence="2">
    <name type="scientific">Faucicola osloensis</name>
    <name type="common">Moraxella osloensis</name>
    <dbReference type="NCBI Taxonomy" id="34062"/>
    <lineage>
        <taxon>Bacteria</taxon>
        <taxon>Pseudomonadati</taxon>
        <taxon>Pseudomonadota</taxon>
        <taxon>Gammaproteobacteria</taxon>
        <taxon>Moraxellales</taxon>
        <taxon>Moraxellaceae</taxon>
        <taxon>Faucicola</taxon>
    </lineage>
</organism>
<comment type="caution">
    <text evidence="2">The sequence shown here is derived from an EMBL/GenBank/DDBJ whole genome shotgun (WGS) entry which is preliminary data.</text>
</comment>
<dbReference type="InterPro" id="IPR003615">
    <property type="entry name" value="HNH_nuc"/>
</dbReference>
<keyword evidence="2" id="KW-0540">Nuclease</keyword>
<accession>A0AA91FK60</accession>
<dbReference type="InterPro" id="IPR002711">
    <property type="entry name" value="HNH"/>
</dbReference>
<feature type="domain" description="HNH nuclease" evidence="1">
    <location>
        <begin position="95"/>
        <end position="146"/>
    </location>
</feature>
<name>A0AA91FK60_FAUOS</name>
<dbReference type="GO" id="GO:0008270">
    <property type="term" value="F:zinc ion binding"/>
    <property type="evidence" value="ECO:0007669"/>
    <property type="project" value="InterPro"/>
</dbReference>
<dbReference type="CDD" id="cd00085">
    <property type="entry name" value="HNHc"/>
    <property type="match status" value="1"/>
</dbReference>
<dbReference type="GO" id="GO:0004519">
    <property type="term" value="F:endonuclease activity"/>
    <property type="evidence" value="ECO:0007669"/>
    <property type="project" value="UniProtKB-KW"/>
</dbReference>
<dbReference type="GO" id="GO:0003676">
    <property type="term" value="F:nucleic acid binding"/>
    <property type="evidence" value="ECO:0007669"/>
    <property type="project" value="InterPro"/>
</dbReference>
<gene>
    <name evidence="2" type="ORF">A9299_07715</name>
</gene>
<reference evidence="2" key="1">
    <citation type="submission" date="2016-06" db="EMBL/GenBank/DDBJ databases">
        <title>Draft genome of Moraxella osloensis CCUG 67237.</title>
        <authorList>
            <person name="Salva-Serra F."/>
            <person name="Engstrom-Jakobsson H."/>
            <person name="Thorell K."/>
            <person name="Gonzales-Siles L."/>
            <person name="Karlsson R."/>
            <person name="Boulund F."/>
            <person name="Engstrand L."/>
            <person name="Kristiansson E."/>
            <person name="Moore E."/>
        </authorList>
    </citation>
    <scope>NUCLEOTIDE SEQUENCE [LARGE SCALE GENOMIC DNA]</scope>
    <source>
        <strain evidence="2">CCUG 67237</strain>
    </source>
</reference>
<protein>
    <submittedName>
        <fullName evidence="2">HNH endonuclease</fullName>
    </submittedName>
</protein>